<organism evidence="1 2">
    <name type="scientific">Paenibacillus terrae (strain HPL-003)</name>
    <dbReference type="NCBI Taxonomy" id="985665"/>
    <lineage>
        <taxon>Bacteria</taxon>
        <taxon>Bacillati</taxon>
        <taxon>Bacillota</taxon>
        <taxon>Bacilli</taxon>
        <taxon>Bacillales</taxon>
        <taxon>Paenibacillaceae</taxon>
        <taxon>Paenibacillus</taxon>
    </lineage>
</organism>
<gene>
    <name evidence="1" type="ordered locus">HPL003_27335</name>
</gene>
<dbReference type="HOGENOM" id="CLU_2790097_0_0_9"/>
<dbReference type="AlphaFoldDB" id="G7VSH0"/>
<name>G7VSH0_PAETH</name>
<reference evidence="2" key="1">
    <citation type="submission" date="2011-11" db="EMBL/GenBank/DDBJ databases">
        <title>Complete sequence of Paenibacillus terrae HPL-003.</title>
        <authorList>
            <person name="Shin S.H."/>
            <person name="Kim S."/>
            <person name="Kim J.Y."/>
        </authorList>
    </citation>
    <scope>NUCLEOTIDE SEQUENCE [LARGE SCALE GENOMIC DNA]</scope>
    <source>
        <strain evidence="2">HPL-003</strain>
    </source>
</reference>
<evidence type="ECO:0000313" key="2">
    <source>
        <dbReference type="Proteomes" id="UP000005876"/>
    </source>
</evidence>
<reference evidence="1 2" key="3">
    <citation type="journal article" date="2012" name="J. Bacteriol.">
        <title>Genome Sequence of Paenibacillus terrae HPL-003, a Xylanase-Producing Bacterium Isolated from Soil Found in Forest Residue.</title>
        <authorList>
            <person name="Shin S.H."/>
            <person name="Kim S."/>
            <person name="Kim J.Y."/>
            <person name="Song H.Y."/>
            <person name="Cho S.J."/>
            <person name="Kim D.R."/>
            <person name="Lee K.I."/>
            <person name="Lim H.K."/>
            <person name="Park N.J."/>
            <person name="Hwang I.T."/>
            <person name="Yang K.S."/>
        </authorList>
    </citation>
    <scope>NUCLEOTIDE SEQUENCE [LARGE SCALE GENOMIC DNA]</scope>
    <source>
        <strain evidence="1 2">HPL-003</strain>
    </source>
</reference>
<dbReference type="STRING" id="985665.HPL003_27335"/>
<protein>
    <submittedName>
        <fullName evidence="1">Uncharacterized protein</fullName>
    </submittedName>
</protein>
<proteinExistence type="predicted"/>
<accession>G7VSH0</accession>
<dbReference type="EMBL" id="CP003107">
    <property type="protein sequence ID" value="AET62179.1"/>
    <property type="molecule type" value="Genomic_DNA"/>
</dbReference>
<evidence type="ECO:0000313" key="1">
    <source>
        <dbReference type="EMBL" id="AET62179.1"/>
    </source>
</evidence>
<sequence>MSKSKSFLCITNDGEEGHGICVGEKCEIVLKYKQQEQIDWSVVGVLDSNVGRIHRKSKQQGYTLNGMN</sequence>
<dbReference type="Proteomes" id="UP000005876">
    <property type="component" value="Chromosome"/>
</dbReference>
<dbReference type="KEGG" id="pta:HPL003_27335"/>
<reference key="2">
    <citation type="submission" date="2011-11" db="EMBL/GenBank/DDBJ databases">
        <authorList>
            <person name="Shin S.H."/>
            <person name="Kim S."/>
            <person name="Kim J.Y."/>
        </authorList>
    </citation>
    <scope>NUCLEOTIDE SEQUENCE</scope>
    <source>
        <strain>HPL-003</strain>
    </source>
</reference>